<comment type="caution">
    <text evidence="2">The sequence shown here is derived from an EMBL/GenBank/DDBJ whole genome shotgun (WGS) entry which is preliminary data.</text>
</comment>
<sequence length="284" mass="29083">MIVVTGASGHVGRALVDQLLAQGAPVRAVTRDPDKAGLPAAAGTYRADLAADDPGPLFDGADALFVNLAAGGAPTCVRLVEAAAAAGVPRAVLLSSAGVTGTAEDADNAIAHMHSVVEQAVVASGMRWTFVRGGMFATNTLDWAGQIHASGAVRGPNATSVSAPVHQDDLAAVAAAALLDDTGTHDGAVHHVTGPEALTPPQMLDIIGHAIGRHLRYVELTRPEALAAMTANGVPEPVADAILDWSNADPARTGVVSDAVKNVTGRPARTFERWVTDNVEAFRR</sequence>
<evidence type="ECO:0000313" key="2">
    <source>
        <dbReference type="EMBL" id="MDI5963653.1"/>
    </source>
</evidence>
<dbReference type="EMBL" id="JAAGKO020000016">
    <property type="protein sequence ID" value="MDI5963653.1"/>
    <property type="molecule type" value="Genomic_DNA"/>
</dbReference>
<name>A0ABT6VYV8_9ACTN</name>
<feature type="domain" description="NAD(P)-binding" evidence="1">
    <location>
        <begin position="6"/>
        <end position="180"/>
    </location>
</feature>
<dbReference type="Gene3D" id="3.40.50.720">
    <property type="entry name" value="NAD(P)-binding Rossmann-like Domain"/>
    <property type="match status" value="1"/>
</dbReference>
<evidence type="ECO:0000313" key="3">
    <source>
        <dbReference type="Proteomes" id="UP001156398"/>
    </source>
</evidence>
<dbReference type="InterPro" id="IPR036291">
    <property type="entry name" value="NAD(P)-bd_dom_sf"/>
</dbReference>
<dbReference type="InterPro" id="IPR051604">
    <property type="entry name" value="Ergot_Alk_Oxidoreductase"/>
</dbReference>
<reference evidence="2 3" key="1">
    <citation type="submission" date="2023-05" db="EMBL/GenBank/DDBJ databases">
        <title>Streptantibioticus silvisoli sp. nov., acidotolerant actinomycetes 1 from pine litter.</title>
        <authorList>
            <person name="Swiecimska M."/>
            <person name="Golinska P."/>
            <person name="Sangal V."/>
            <person name="Wachnowicz B."/>
            <person name="Goodfellow M."/>
        </authorList>
    </citation>
    <scope>NUCLEOTIDE SEQUENCE [LARGE SCALE GENOMIC DNA]</scope>
    <source>
        <strain evidence="2 3">SL54</strain>
    </source>
</reference>
<organism evidence="2 3">
    <name type="scientific">Streptantibioticus silvisoli</name>
    <dbReference type="NCBI Taxonomy" id="2705255"/>
    <lineage>
        <taxon>Bacteria</taxon>
        <taxon>Bacillati</taxon>
        <taxon>Actinomycetota</taxon>
        <taxon>Actinomycetes</taxon>
        <taxon>Kitasatosporales</taxon>
        <taxon>Streptomycetaceae</taxon>
        <taxon>Streptantibioticus</taxon>
    </lineage>
</organism>
<dbReference type="PANTHER" id="PTHR43162:SF1">
    <property type="entry name" value="PRESTALK A DIFFERENTIATION PROTEIN A"/>
    <property type="match status" value="1"/>
</dbReference>
<evidence type="ECO:0000259" key="1">
    <source>
        <dbReference type="Pfam" id="PF13460"/>
    </source>
</evidence>
<keyword evidence="3" id="KW-1185">Reference proteome</keyword>
<proteinExistence type="predicted"/>
<dbReference type="Proteomes" id="UP001156398">
    <property type="component" value="Unassembled WGS sequence"/>
</dbReference>
<dbReference type="SUPFAM" id="SSF51735">
    <property type="entry name" value="NAD(P)-binding Rossmann-fold domains"/>
    <property type="match status" value="1"/>
</dbReference>
<protein>
    <submittedName>
        <fullName evidence="2">NAD(P)H-binding protein</fullName>
    </submittedName>
</protein>
<dbReference type="PANTHER" id="PTHR43162">
    <property type="match status" value="1"/>
</dbReference>
<dbReference type="Pfam" id="PF13460">
    <property type="entry name" value="NAD_binding_10"/>
    <property type="match status" value="1"/>
</dbReference>
<accession>A0ABT6VYV8</accession>
<dbReference type="InterPro" id="IPR016040">
    <property type="entry name" value="NAD(P)-bd_dom"/>
</dbReference>
<dbReference type="Gene3D" id="3.90.25.10">
    <property type="entry name" value="UDP-galactose 4-epimerase, domain 1"/>
    <property type="match status" value="1"/>
</dbReference>
<dbReference type="RefSeq" id="WP_271325415.1">
    <property type="nucleotide sequence ID" value="NZ_JAAGKO020000016.1"/>
</dbReference>
<gene>
    <name evidence="2" type="ORF">POF43_013160</name>
</gene>